<feature type="compositionally biased region" description="Basic and acidic residues" evidence="10">
    <location>
        <begin position="619"/>
        <end position="629"/>
    </location>
</feature>
<dbReference type="PANTHER" id="PTHR46481">
    <property type="entry name" value="ZINC FINGER BED DOMAIN-CONTAINING PROTEIN 4"/>
    <property type="match status" value="1"/>
</dbReference>
<evidence type="ECO:0000256" key="5">
    <source>
        <dbReference type="ARBA" id="ARBA00023015"/>
    </source>
</evidence>
<dbReference type="GO" id="GO:0008270">
    <property type="term" value="F:zinc ion binding"/>
    <property type="evidence" value="ECO:0007669"/>
    <property type="project" value="UniProtKB-KW"/>
</dbReference>
<feature type="compositionally biased region" description="Low complexity" evidence="10">
    <location>
        <begin position="138"/>
        <end position="150"/>
    </location>
</feature>
<proteinExistence type="predicted"/>
<dbReference type="Pfam" id="PF02892">
    <property type="entry name" value="zf-BED"/>
    <property type="match status" value="1"/>
</dbReference>
<dbReference type="SMART" id="SM00614">
    <property type="entry name" value="ZnF_BED"/>
    <property type="match status" value="1"/>
</dbReference>
<evidence type="ECO:0000313" key="13">
    <source>
        <dbReference type="Proteomes" id="UP000792457"/>
    </source>
</evidence>
<evidence type="ECO:0000259" key="11">
    <source>
        <dbReference type="PROSITE" id="PS50808"/>
    </source>
</evidence>
<evidence type="ECO:0000256" key="7">
    <source>
        <dbReference type="ARBA" id="ARBA00023163"/>
    </source>
</evidence>
<feature type="region of interest" description="Disordered" evidence="10">
    <location>
        <begin position="135"/>
        <end position="166"/>
    </location>
</feature>
<feature type="region of interest" description="Disordered" evidence="10">
    <location>
        <begin position="826"/>
        <end position="864"/>
    </location>
</feature>
<reference evidence="12" key="1">
    <citation type="submission" date="2013-04" db="EMBL/GenBank/DDBJ databases">
        <authorList>
            <person name="Qu J."/>
            <person name="Murali S.C."/>
            <person name="Bandaranaike D."/>
            <person name="Bellair M."/>
            <person name="Blankenburg K."/>
            <person name="Chao H."/>
            <person name="Dinh H."/>
            <person name="Doddapaneni H."/>
            <person name="Downs B."/>
            <person name="Dugan-Rocha S."/>
            <person name="Elkadiri S."/>
            <person name="Gnanaolivu R.D."/>
            <person name="Hernandez B."/>
            <person name="Javaid M."/>
            <person name="Jayaseelan J.C."/>
            <person name="Lee S."/>
            <person name="Li M."/>
            <person name="Ming W."/>
            <person name="Munidasa M."/>
            <person name="Muniz J."/>
            <person name="Nguyen L."/>
            <person name="Ongeri F."/>
            <person name="Osuji N."/>
            <person name="Pu L.-L."/>
            <person name="Puazo M."/>
            <person name="Qu C."/>
            <person name="Quiroz J."/>
            <person name="Raj R."/>
            <person name="Weissenberger G."/>
            <person name="Xin Y."/>
            <person name="Zou X."/>
            <person name="Han Y."/>
            <person name="Richards S."/>
            <person name="Worley K."/>
            <person name="Muzny D."/>
            <person name="Gibbs R."/>
        </authorList>
    </citation>
    <scope>NUCLEOTIDE SEQUENCE</scope>
    <source>
        <strain evidence="12">Sampled in the wild</strain>
    </source>
</reference>
<dbReference type="GO" id="GO:0009791">
    <property type="term" value="P:post-embryonic development"/>
    <property type="evidence" value="ECO:0007669"/>
    <property type="project" value="UniProtKB-ARBA"/>
</dbReference>
<evidence type="ECO:0000256" key="1">
    <source>
        <dbReference type="ARBA" id="ARBA00004123"/>
    </source>
</evidence>
<keyword evidence="2" id="KW-0479">Metal-binding</keyword>
<evidence type="ECO:0000256" key="8">
    <source>
        <dbReference type="ARBA" id="ARBA00023242"/>
    </source>
</evidence>
<feature type="region of interest" description="Disordered" evidence="10">
    <location>
        <begin position="686"/>
        <end position="713"/>
    </location>
</feature>
<dbReference type="InterPro" id="IPR003656">
    <property type="entry name" value="Znf_BED"/>
</dbReference>
<dbReference type="EMBL" id="KZ308992">
    <property type="protein sequence ID" value="KAG8236113.1"/>
    <property type="molecule type" value="Genomic_DNA"/>
</dbReference>
<dbReference type="Proteomes" id="UP000792457">
    <property type="component" value="Unassembled WGS sequence"/>
</dbReference>
<comment type="caution">
    <text evidence="12">The sequence shown here is derived from an EMBL/GenBank/DDBJ whole genome shotgun (WGS) entry which is preliminary data.</text>
</comment>
<evidence type="ECO:0000256" key="6">
    <source>
        <dbReference type="ARBA" id="ARBA00023125"/>
    </source>
</evidence>
<protein>
    <recommendedName>
        <fullName evidence="11">BED-type domain-containing protein</fullName>
    </recommendedName>
</protein>
<keyword evidence="6" id="KW-0238">DNA-binding</keyword>
<keyword evidence="7" id="KW-0804">Transcription</keyword>
<keyword evidence="5" id="KW-0805">Transcription regulation</keyword>
<feature type="domain" description="BED-type" evidence="11">
    <location>
        <begin position="28"/>
        <end position="81"/>
    </location>
</feature>
<dbReference type="Pfam" id="PF05699">
    <property type="entry name" value="Dimer_Tnp_hAT"/>
    <property type="match status" value="1"/>
</dbReference>
<dbReference type="GO" id="GO:0003677">
    <property type="term" value="F:DNA binding"/>
    <property type="evidence" value="ECO:0007669"/>
    <property type="project" value="UniProtKB-KW"/>
</dbReference>
<gene>
    <name evidence="12" type="ORF">J437_LFUL000476</name>
</gene>
<dbReference type="SUPFAM" id="SSF53098">
    <property type="entry name" value="Ribonuclease H-like"/>
    <property type="match status" value="1"/>
</dbReference>
<keyword evidence="8" id="KW-0539">Nucleus</keyword>
<feature type="compositionally biased region" description="Polar residues" evidence="10">
    <location>
        <begin position="157"/>
        <end position="166"/>
    </location>
</feature>
<feature type="region of interest" description="Disordered" evidence="10">
    <location>
        <begin position="600"/>
        <end position="633"/>
    </location>
</feature>
<dbReference type="InterPro" id="IPR008906">
    <property type="entry name" value="HATC_C_dom"/>
</dbReference>
<feature type="compositionally biased region" description="Basic and acidic residues" evidence="10">
    <location>
        <begin position="690"/>
        <end position="703"/>
    </location>
</feature>
<organism evidence="12 13">
    <name type="scientific">Ladona fulva</name>
    <name type="common">Scarce chaser dragonfly</name>
    <name type="synonym">Libellula fulva</name>
    <dbReference type="NCBI Taxonomy" id="123851"/>
    <lineage>
        <taxon>Eukaryota</taxon>
        <taxon>Metazoa</taxon>
        <taxon>Ecdysozoa</taxon>
        <taxon>Arthropoda</taxon>
        <taxon>Hexapoda</taxon>
        <taxon>Insecta</taxon>
        <taxon>Pterygota</taxon>
        <taxon>Palaeoptera</taxon>
        <taxon>Odonata</taxon>
        <taxon>Epiprocta</taxon>
        <taxon>Anisoptera</taxon>
        <taxon>Libelluloidea</taxon>
        <taxon>Libellulidae</taxon>
        <taxon>Ladona</taxon>
    </lineage>
</organism>
<keyword evidence="3 9" id="KW-0863">Zinc-finger</keyword>
<evidence type="ECO:0000256" key="3">
    <source>
        <dbReference type="ARBA" id="ARBA00022771"/>
    </source>
</evidence>
<reference evidence="12" key="2">
    <citation type="submission" date="2017-10" db="EMBL/GenBank/DDBJ databases">
        <title>Ladona fulva Genome sequencing and assembly.</title>
        <authorList>
            <person name="Murali S."/>
            <person name="Richards S."/>
            <person name="Bandaranaike D."/>
            <person name="Bellair M."/>
            <person name="Blankenburg K."/>
            <person name="Chao H."/>
            <person name="Dinh H."/>
            <person name="Doddapaneni H."/>
            <person name="Dugan-Rocha S."/>
            <person name="Elkadiri S."/>
            <person name="Gnanaolivu R."/>
            <person name="Hernandez B."/>
            <person name="Skinner E."/>
            <person name="Javaid M."/>
            <person name="Lee S."/>
            <person name="Li M."/>
            <person name="Ming W."/>
            <person name="Munidasa M."/>
            <person name="Muniz J."/>
            <person name="Nguyen L."/>
            <person name="Hughes D."/>
            <person name="Osuji N."/>
            <person name="Pu L.-L."/>
            <person name="Puazo M."/>
            <person name="Qu C."/>
            <person name="Quiroz J."/>
            <person name="Raj R."/>
            <person name="Weissenberger G."/>
            <person name="Xin Y."/>
            <person name="Zou X."/>
            <person name="Han Y."/>
            <person name="Worley K."/>
            <person name="Muzny D."/>
            <person name="Gibbs R."/>
        </authorList>
    </citation>
    <scope>NUCLEOTIDE SEQUENCE</scope>
    <source>
        <strain evidence="12">Sampled in the wild</strain>
    </source>
</reference>
<evidence type="ECO:0000256" key="2">
    <source>
        <dbReference type="ARBA" id="ARBA00022723"/>
    </source>
</evidence>
<dbReference type="PANTHER" id="PTHR46481:SF10">
    <property type="entry name" value="ZINC FINGER BED DOMAIN-CONTAINING PROTEIN 39"/>
    <property type="match status" value="1"/>
</dbReference>
<keyword evidence="13" id="KW-1185">Reference proteome</keyword>
<dbReference type="InterPro" id="IPR052035">
    <property type="entry name" value="ZnF_BED_domain_contain"/>
</dbReference>
<name>A0A8K0KPS1_LADFU</name>
<dbReference type="InterPro" id="IPR012337">
    <property type="entry name" value="RNaseH-like_sf"/>
</dbReference>
<dbReference type="GO" id="GO:0046983">
    <property type="term" value="F:protein dimerization activity"/>
    <property type="evidence" value="ECO:0007669"/>
    <property type="project" value="InterPro"/>
</dbReference>
<dbReference type="PROSITE" id="PS50808">
    <property type="entry name" value="ZF_BED"/>
    <property type="match status" value="1"/>
</dbReference>
<feature type="compositionally biased region" description="Basic and acidic residues" evidence="10">
    <location>
        <begin position="847"/>
        <end position="864"/>
    </location>
</feature>
<feature type="compositionally biased region" description="Low complexity" evidence="10">
    <location>
        <begin position="83"/>
        <end position="94"/>
    </location>
</feature>
<evidence type="ECO:0000256" key="10">
    <source>
        <dbReference type="SAM" id="MobiDB-lite"/>
    </source>
</evidence>
<dbReference type="SUPFAM" id="SSF57667">
    <property type="entry name" value="beta-beta-alpha zinc fingers"/>
    <property type="match status" value="1"/>
</dbReference>
<dbReference type="AlphaFoldDB" id="A0A8K0KPS1"/>
<accession>A0A8K0KPS1</accession>
<evidence type="ECO:0000256" key="9">
    <source>
        <dbReference type="PROSITE-ProRule" id="PRU00027"/>
    </source>
</evidence>
<keyword evidence="4" id="KW-0862">Zinc</keyword>
<comment type="subcellular location">
    <subcellularLocation>
        <location evidence="1">Nucleus</location>
    </subcellularLocation>
</comment>
<dbReference type="GO" id="GO:0005634">
    <property type="term" value="C:nucleus"/>
    <property type="evidence" value="ECO:0007669"/>
    <property type="project" value="UniProtKB-SubCell"/>
</dbReference>
<dbReference type="InterPro" id="IPR036236">
    <property type="entry name" value="Znf_C2H2_sf"/>
</dbReference>
<sequence>MYYPQSSSGMPTEQGRYPINLRRRKERDKVSEVWKTFYVSPVEPNAVVCRLCSVTLSYVGGSTSGMRNHLQNKHRHIIPKAFSSSTAGGSSSSRRTGESVINPLSNIRYSSENHPVPSISPIPVQSQFNHSASCFPATSTQNNSSSSPTCLSPPSPYTGNGESNTGLVSSRLAREVAVMCATDLLSPQLVDGKGFHRIFRLLSGNSQSADLSSITSQSVRSAMKDLQFSLRLKIQRQLSTCARTPSGEYKKDVVPKRRPVSLILCPWTQINAPASNEFWEGEAASPVVQCSGYVDVRAQFLGDDWHPESRLLGTLPNPSLSNTASQQDLKSSAEALSVAIQHLITTTYELNDAQIVACVYPKCPLLDACVKSFGWSSVPCVAHILDKVVENAFDSSCDLNILTSNAPDNRTGNSCSSTNTKIATAAKLTAEANSSKFKNKFGKVKDIVVYGVDLWKIEKKSKQGKADPPQESDISFISPFGDGILENIHWLNDSDLHNTLFTQRRGRWRVWCRFLENLNELSSANSRDSGFMDWKKNLASLLPTVVRLGTAWEALSSGGPSISDDIPLLSCALPILCSLPYCPSLGEFGNECGNESLASHEETASASNESTGEVSIRSADLKQKEHDSECDTAGTSVRQKLKVSLESVLNIEKSEELKGAALLMALASFVQQEVLRQMSMEECVANAENKSNKESPKGGESHKRPSSMGNMNSSFCKRSKLEDLLHGVFGYSTAPDITDISHEIEHYIGEPIAPLSQVPGIWWRQRESKYPRLSQMARRLLTIPASVSTGRGSTSTLHLPPEDITTILFLHSNLTVSDLEEMGFEVDGEEDGWRKHQKGDEEDDGRDDTMDMREDEAKDYDESGRVVDEEHFFELETVCREPHMIKKEPVCLGE</sequence>
<evidence type="ECO:0000256" key="4">
    <source>
        <dbReference type="ARBA" id="ARBA00022833"/>
    </source>
</evidence>
<feature type="region of interest" description="Disordered" evidence="10">
    <location>
        <begin position="80"/>
        <end position="101"/>
    </location>
</feature>
<evidence type="ECO:0000313" key="12">
    <source>
        <dbReference type="EMBL" id="KAG8236113.1"/>
    </source>
</evidence>
<dbReference type="OrthoDB" id="1271298at2759"/>
<feature type="compositionally biased region" description="Polar residues" evidence="10">
    <location>
        <begin position="604"/>
        <end position="613"/>
    </location>
</feature>